<protein>
    <submittedName>
        <fullName evidence="2">Nitrogen regulatory protein P-II family</fullName>
    </submittedName>
</protein>
<sequence>MKKIEAIIRPCKLEELKEALLAIDLDGITISQVMGAGKQLGWKEFYRGNEIALNVLPKVKLELVSTDDKVELIIDTIVKYSQTGELGDGKIFIHDLQDCIRIRTGERGDTAIVG</sequence>
<dbReference type="RefSeq" id="WP_110462874.1">
    <property type="nucleotide sequence ID" value="NZ_QKMR01000018.1"/>
</dbReference>
<dbReference type="InterPro" id="IPR011322">
    <property type="entry name" value="N-reg_PII-like_a/b"/>
</dbReference>
<dbReference type="PANTHER" id="PTHR30115">
    <property type="entry name" value="NITROGEN REGULATORY PROTEIN P-II"/>
    <property type="match status" value="1"/>
</dbReference>
<dbReference type="PANTHER" id="PTHR30115:SF11">
    <property type="entry name" value="NITROGEN REGULATORY PROTEIN P-II HOMOLOG"/>
    <property type="match status" value="1"/>
</dbReference>
<name>A0A318XKZ8_9FIRM</name>
<evidence type="ECO:0000313" key="2">
    <source>
        <dbReference type="EMBL" id="PYG86662.1"/>
    </source>
</evidence>
<evidence type="ECO:0000313" key="3">
    <source>
        <dbReference type="Proteomes" id="UP000248132"/>
    </source>
</evidence>
<dbReference type="SMART" id="SM00938">
    <property type="entry name" value="P-II"/>
    <property type="match status" value="1"/>
</dbReference>
<dbReference type="InterPro" id="IPR015867">
    <property type="entry name" value="N-reg_PII/ATP_PRibTrfase_C"/>
</dbReference>
<dbReference type="PROSITE" id="PS00638">
    <property type="entry name" value="PII_GLNB_CTER"/>
    <property type="match status" value="1"/>
</dbReference>
<evidence type="ECO:0000256" key="1">
    <source>
        <dbReference type="RuleBase" id="RU003936"/>
    </source>
</evidence>
<dbReference type="EMBL" id="QKMR01000018">
    <property type="protein sequence ID" value="PYG86662.1"/>
    <property type="molecule type" value="Genomic_DNA"/>
</dbReference>
<dbReference type="PROSITE" id="PS51343">
    <property type="entry name" value="PII_GLNB_DOM"/>
    <property type="match status" value="1"/>
</dbReference>
<dbReference type="GO" id="GO:0006808">
    <property type="term" value="P:regulation of nitrogen utilization"/>
    <property type="evidence" value="ECO:0007669"/>
    <property type="project" value="InterPro"/>
</dbReference>
<dbReference type="AlphaFoldDB" id="A0A318XKZ8"/>
<organism evidence="2 3">
    <name type="scientific">Ruminiclostridium sufflavum DSM 19573</name>
    <dbReference type="NCBI Taxonomy" id="1121337"/>
    <lineage>
        <taxon>Bacteria</taxon>
        <taxon>Bacillati</taxon>
        <taxon>Bacillota</taxon>
        <taxon>Clostridia</taxon>
        <taxon>Eubacteriales</taxon>
        <taxon>Oscillospiraceae</taxon>
        <taxon>Ruminiclostridium</taxon>
    </lineage>
</organism>
<gene>
    <name evidence="2" type="ORF">LY28_02881</name>
</gene>
<dbReference type="Pfam" id="PF00543">
    <property type="entry name" value="P-II"/>
    <property type="match status" value="1"/>
</dbReference>
<dbReference type="GO" id="GO:0005829">
    <property type="term" value="C:cytosol"/>
    <property type="evidence" value="ECO:0007669"/>
    <property type="project" value="TreeGrafter"/>
</dbReference>
<dbReference type="InterPro" id="IPR002187">
    <property type="entry name" value="N-reg_PII"/>
</dbReference>
<dbReference type="Gene3D" id="3.30.70.120">
    <property type="match status" value="1"/>
</dbReference>
<reference evidence="2 3" key="1">
    <citation type="submission" date="2018-06" db="EMBL/GenBank/DDBJ databases">
        <title>Genomic Encyclopedia of Type Strains, Phase I: the one thousand microbial genomes (KMG-I) project.</title>
        <authorList>
            <person name="Kyrpides N."/>
        </authorList>
    </citation>
    <scope>NUCLEOTIDE SEQUENCE [LARGE SCALE GENOMIC DNA]</scope>
    <source>
        <strain evidence="2 3">DSM 19573</strain>
    </source>
</reference>
<dbReference type="OrthoDB" id="9802729at2"/>
<accession>A0A318XKZ8</accession>
<comment type="similarity">
    <text evidence="1">Belongs to the P(II) protein family.</text>
</comment>
<proteinExistence type="inferred from homology"/>
<keyword evidence="3" id="KW-1185">Reference proteome</keyword>
<dbReference type="GO" id="GO:0005524">
    <property type="term" value="F:ATP binding"/>
    <property type="evidence" value="ECO:0007669"/>
    <property type="project" value="TreeGrafter"/>
</dbReference>
<dbReference type="SUPFAM" id="SSF54913">
    <property type="entry name" value="GlnB-like"/>
    <property type="match status" value="1"/>
</dbReference>
<dbReference type="Proteomes" id="UP000248132">
    <property type="component" value="Unassembled WGS sequence"/>
</dbReference>
<comment type="caution">
    <text evidence="2">The sequence shown here is derived from an EMBL/GenBank/DDBJ whole genome shotgun (WGS) entry which is preliminary data.</text>
</comment>
<dbReference type="GO" id="GO:0030234">
    <property type="term" value="F:enzyme regulator activity"/>
    <property type="evidence" value="ECO:0007669"/>
    <property type="project" value="InterPro"/>
</dbReference>
<dbReference type="PRINTS" id="PR00340">
    <property type="entry name" value="PIIGLNB"/>
</dbReference>
<dbReference type="InterPro" id="IPR017918">
    <property type="entry name" value="N-reg_PII_CS"/>
</dbReference>